<keyword evidence="8 9" id="KW-0002">3D-structure</keyword>
<keyword evidence="1" id="KW-0489">Methyltransferase</keyword>
<dbReference type="InterPro" id="IPR001077">
    <property type="entry name" value="COMT_C"/>
</dbReference>
<dbReference type="PROSITE" id="PS51683">
    <property type="entry name" value="SAM_OMT_II"/>
    <property type="match status" value="1"/>
</dbReference>
<keyword evidence="3" id="KW-0949">S-adenosyl-L-methionine</keyword>
<evidence type="ECO:0000259" key="5">
    <source>
        <dbReference type="Pfam" id="PF08100"/>
    </source>
</evidence>
<evidence type="ECO:0007829" key="9">
    <source>
        <dbReference type="PDB" id="7BQK"/>
    </source>
</evidence>
<dbReference type="GeneID" id="34446279"/>
<keyword evidence="7" id="KW-1185">Reference proteome</keyword>
<evidence type="ECO:0007829" key="8">
    <source>
        <dbReference type="PDB" id="7BQJ"/>
    </source>
</evidence>
<evidence type="ECO:0000256" key="3">
    <source>
        <dbReference type="ARBA" id="ARBA00022691"/>
    </source>
</evidence>
<sequence length="460" mass="51547">MVTLAELASDIQSQVKVIDTYLTEHNLPQPTFAPDSPRELPLDANVQRARLLLIEKAMALSNLAIGAADNLRWHCMNNKFDDMTLHFLARYNIFDAVPRDEPISYAELSKKVGLAEHRLRRIMSMAYTQHYFCTPKPGFVAHTSNSAMAIGDPLALAWILHNIEEVQPWYSNKLVDATMKWGDSIDPKHTGPNLNAKPGEEKLFYEIMEEDDQGEWNGVKGKGFRLWRLYDTDKFFGTGGAIKGTNLLRAFDWGGLGKATVVDIGGITGHLASTVALANPDLTFIVQERNQPWYEKQFYEQLPAELNGRVSYMPHDKYAEQPVKGADVYFMSTVLHKEPDDKAITILRRCVEAMDPNKSRLLTRDIVMDGGDPPAEDAVINGRAINSKEGSYEAGLGPTGVITRLNIGIDFQVLAVVNGFERTREEWVTLFKKADPRFALKGCIQTVGNCAALMEWILEE</sequence>
<dbReference type="Gene3D" id="1.10.10.10">
    <property type="entry name" value="Winged helix-like DNA-binding domain superfamily/Winged helix DNA-binding domain"/>
    <property type="match status" value="1"/>
</dbReference>
<organism evidence="6 7">
    <name type="scientific">Aspergillus bombycis</name>
    <dbReference type="NCBI Taxonomy" id="109264"/>
    <lineage>
        <taxon>Eukaryota</taxon>
        <taxon>Fungi</taxon>
        <taxon>Dikarya</taxon>
        <taxon>Ascomycota</taxon>
        <taxon>Pezizomycotina</taxon>
        <taxon>Eurotiomycetes</taxon>
        <taxon>Eurotiomycetidae</taxon>
        <taxon>Eurotiales</taxon>
        <taxon>Aspergillaceae</taxon>
        <taxon>Aspergillus</taxon>
    </lineage>
</organism>
<dbReference type="Proteomes" id="UP000179179">
    <property type="component" value="Unassembled WGS sequence"/>
</dbReference>
<gene>
    <name evidence="6" type="ORF">ABOM_002889</name>
</gene>
<reference evidence="8 9" key="2">
    <citation type="journal article" date="2020" name="Nature">
        <title>An enzymatic Alder-ene reaction.</title>
        <authorList>
            <person name="Ohashi M."/>
            <person name="Jamieson C.S."/>
            <person name="Cai Y."/>
            <person name="Tan D."/>
            <person name="Kanayama D."/>
            <person name="Tang M.C."/>
            <person name="Anthony S.M."/>
            <person name="Chari J.V."/>
            <person name="Barber J.S."/>
            <person name="Picazo E."/>
            <person name="Kakule T.B."/>
            <person name="Cao S."/>
            <person name="Garg N.K."/>
            <person name="Zhou J."/>
            <person name="Houk K.N."/>
            <person name="Tang Y."/>
        </authorList>
    </citation>
    <scope>X-RAY CRYSTALLOGRAPHY (1.33 ANGSTROMS)</scope>
</reference>
<evidence type="ECO:0000256" key="2">
    <source>
        <dbReference type="ARBA" id="ARBA00022679"/>
    </source>
</evidence>
<dbReference type="InterPro" id="IPR029063">
    <property type="entry name" value="SAM-dependent_MTases_sf"/>
</dbReference>
<dbReference type="OrthoDB" id="1606438at2759"/>
<dbReference type="PDB" id="7BQL">
    <property type="method" value="X-ray"/>
    <property type="resolution" value="2.40 A"/>
    <property type="chains" value="A/B=1-460"/>
</dbReference>
<dbReference type="SUPFAM" id="SSF53335">
    <property type="entry name" value="S-adenosyl-L-methionine-dependent methyltransferases"/>
    <property type="match status" value="1"/>
</dbReference>
<dbReference type="Pfam" id="PF00891">
    <property type="entry name" value="Methyltransf_2"/>
    <property type="match status" value="1"/>
</dbReference>
<dbReference type="PANTHER" id="PTHR43712">
    <property type="entry name" value="PUTATIVE (AFU_ORTHOLOGUE AFUA_4G14580)-RELATED"/>
    <property type="match status" value="1"/>
</dbReference>
<evidence type="ECO:0000259" key="4">
    <source>
        <dbReference type="Pfam" id="PF00891"/>
    </source>
</evidence>
<dbReference type="Pfam" id="PF08100">
    <property type="entry name" value="Dimerisation"/>
    <property type="match status" value="1"/>
</dbReference>
<dbReference type="Gene3D" id="3.40.50.150">
    <property type="entry name" value="Vaccinia Virus protein VP39"/>
    <property type="match status" value="1"/>
</dbReference>
<dbReference type="InterPro" id="IPR036390">
    <property type="entry name" value="WH_DNA-bd_sf"/>
</dbReference>
<feature type="domain" description="O-methyltransferase dimerisation" evidence="5">
    <location>
        <begin position="73"/>
        <end position="146"/>
    </location>
</feature>
<dbReference type="EMBL" id="LYCR01000018">
    <property type="protein sequence ID" value="OGM48163.1"/>
    <property type="molecule type" value="Genomic_DNA"/>
</dbReference>
<name>A0A1F8A906_9EURO</name>
<dbReference type="RefSeq" id="XP_022391880.1">
    <property type="nucleotide sequence ID" value="XM_022530019.1"/>
</dbReference>
<dbReference type="PANTHER" id="PTHR43712:SF15">
    <property type="entry name" value="MONODICTYPHENONE CLUSTER TRANSCRIPTIONAL COACTIVATOR MDPA"/>
    <property type="match status" value="1"/>
</dbReference>
<dbReference type="GO" id="GO:0032259">
    <property type="term" value="P:methylation"/>
    <property type="evidence" value="ECO:0007669"/>
    <property type="project" value="UniProtKB-KW"/>
</dbReference>
<dbReference type="PDB" id="7BQK">
    <property type="method" value="X-ray"/>
    <property type="resolution" value="1.99 A"/>
    <property type="chains" value="A/B=1-460"/>
</dbReference>
<comment type="caution">
    <text evidence="6">The sequence shown here is derived from an EMBL/GenBank/DDBJ whole genome shotgun (WGS) entry which is preliminary data.</text>
</comment>
<dbReference type="GO" id="GO:0044550">
    <property type="term" value="P:secondary metabolite biosynthetic process"/>
    <property type="evidence" value="ECO:0007669"/>
    <property type="project" value="UniProtKB-ARBA"/>
</dbReference>
<dbReference type="InterPro" id="IPR016461">
    <property type="entry name" value="COMT-like"/>
</dbReference>
<dbReference type="InterPro" id="IPR036388">
    <property type="entry name" value="WH-like_DNA-bd_sf"/>
</dbReference>
<evidence type="ECO:0000256" key="1">
    <source>
        <dbReference type="ARBA" id="ARBA00022603"/>
    </source>
</evidence>
<protein>
    <submittedName>
        <fullName evidence="6">Uncharacterized protein</fullName>
    </submittedName>
</protein>
<dbReference type="InterPro" id="IPR012967">
    <property type="entry name" value="COMT_dimerisation"/>
</dbReference>
<proteinExistence type="evidence at protein level"/>
<dbReference type="AlphaFoldDB" id="A0A1F8A906"/>
<evidence type="ECO:0000313" key="7">
    <source>
        <dbReference type="Proteomes" id="UP000179179"/>
    </source>
</evidence>
<reference evidence="6 7" key="1">
    <citation type="journal article" date="2016" name="Genome Biol. Evol.">
        <title>Draft genome sequence of an aflatoxigenic Aspergillus species, A. bombycis.</title>
        <authorList>
            <person name="Moore G.G."/>
            <person name="Mack B.M."/>
            <person name="Beltz S.B."/>
            <person name="Gilbert M.K."/>
        </authorList>
    </citation>
    <scope>NUCLEOTIDE SEQUENCE [LARGE SCALE GENOMIC DNA]</scope>
    <source>
        <strain evidence="7">NRRL 26010</strain>
    </source>
</reference>
<dbReference type="SUPFAM" id="SSF46785">
    <property type="entry name" value="Winged helix' DNA-binding domain"/>
    <property type="match status" value="1"/>
</dbReference>
<dbReference type="PDB" id="7BQO">
    <property type="method" value="X-ray"/>
    <property type="resolution" value="1.53 A"/>
    <property type="chains" value="A=1-460"/>
</dbReference>
<dbReference type="PDB" id="7BQP">
    <property type="method" value="X-ray"/>
    <property type="resolution" value="1.33 A"/>
    <property type="chains" value="A=1-460"/>
</dbReference>
<feature type="domain" description="O-methyltransferase C-terminal" evidence="4">
    <location>
        <begin position="242"/>
        <end position="370"/>
    </location>
</feature>
<evidence type="ECO:0000313" key="6">
    <source>
        <dbReference type="EMBL" id="OGM48163.1"/>
    </source>
</evidence>
<keyword evidence="2" id="KW-0808">Transferase</keyword>
<dbReference type="PDB" id="7BQJ">
    <property type="method" value="X-ray"/>
    <property type="resolution" value="1.98 A"/>
    <property type="chains" value="A/B=1-460"/>
</dbReference>
<accession>A0A1F8A906</accession>
<dbReference type="GO" id="GO:0008171">
    <property type="term" value="F:O-methyltransferase activity"/>
    <property type="evidence" value="ECO:0007669"/>
    <property type="project" value="InterPro"/>
</dbReference>
<dbReference type="SMR" id="A0A1F8A906"/>